<protein>
    <submittedName>
        <fullName evidence="2">Uncharacterized protein</fullName>
    </submittedName>
</protein>
<accession>A0AAV3YJ75</accession>
<evidence type="ECO:0000313" key="3">
    <source>
        <dbReference type="Proteomes" id="UP000735302"/>
    </source>
</evidence>
<comment type="caution">
    <text evidence="2">The sequence shown here is derived from an EMBL/GenBank/DDBJ whole genome shotgun (WGS) entry which is preliminary data.</text>
</comment>
<reference evidence="2 3" key="1">
    <citation type="journal article" date="2021" name="Elife">
        <title>Chloroplast acquisition without the gene transfer in kleptoplastic sea slugs, Plakobranchus ocellatus.</title>
        <authorList>
            <person name="Maeda T."/>
            <person name="Takahashi S."/>
            <person name="Yoshida T."/>
            <person name="Shimamura S."/>
            <person name="Takaki Y."/>
            <person name="Nagai Y."/>
            <person name="Toyoda A."/>
            <person name="Suzuki Y."/>
            <person name="Arimoto A."/>
            <person name="Ishii H."/>
            <person name="Satoh N."/>
            <person name="Nishiyama T."/>
            <person name="Hasebe M."/>
            <person name="Maruyama T."/>
            <person name="Minagawa J."/>
            <person name="Obokata J."/>
            <person name="Shigenobu S."/>
        </authorList>
    </citation>
    <scope>NUCLEOTIDE SEQUENCE [LARGE SCALE GENOMIC DNA]</scope>
</reference>
<evidence type="ECO:0000313" key="2">
    <source>
        <dbReference type="EMBL" id="GFN82267.1"/>
    </source>
</evidence>
<gene>
    <name evidence="2" type="ORF">PoB_000877300</name>
</gene>
<feature type="region of interest" description="Disordered" evidence="1">
    <location>
        <begin position="1"/>
        <end position="30"/>
    </location>
</feature>
<dbReference type="AlphaFoldDB" id="A0AAV3YJ75"/>
<keyword evidence="3" id="KW-1185">Reference proteome</keyword>
<organism evidence="2 3">
    <name type="scientific">Plakobranchus ocellatus</name>
    <dbReference type="NCBI Taxonomy" id="259542"/>
    <lineage>
        <taxon>Eukaryota</taxon>
        <taxon>Metazoa</taxon>
        <taxon>Spiralia</taxon>
        <taxon>Lophotrochozoa</taxon>
        <taxon>Mollusca</taxon>
        <taxon>Gastropoda</taxon>
        <taxon>Heterobranchia</taxon>
        <taxon>Euthyneura</taxon>
        <taxon>Panpulmonata</taxon>
        <taxon>Sacoglossa</taxon>
        <taxon>Placobranchoidea</taxon>
        <taxon>Plakobranchidae</taxon>
        <taxon>Plakobranchus</taxon>
    </lineage>
</organism>
<dbReference type="Proteomes" id="UP000735302">
    <property type="component" value="Unassembled WGS sequence"/>
</dbReference>
<sequence length="92" mass="10391">MRRKNIDRGVDGVESQKASSKPERSEPDQRLDRASVIVVGTLLQSKLLLFNALFTRHSRSQPALLGLNLVAHRKSIPDFLSRCLPNRHARYG</sequence>
<feature type="compositionally biased region" description="Basic and acidic residues" evidence="1">
    <location>
        <begin position="20"/>
        <end position="30"/>
    </location>
</feature>
<proteinExistence type="predicted"/>
<dbReference type="EMBL" id="BLXT01000976">
    <property type="protein sequence ID" value="GFN82267.1"/>
    <property type="molecule type" value="Genomic_DNA"/>
</dbReference>
<name>A0AAV3YJ75_9GAST</name>
<evidence type="ECO:0000256" key="1">
    <source>
        <dbReference type="SAM" id="MobiDB-lite"/>
    </source>
</evidence>
<feature type="compositionally biased region" description="Basic and acidic residues" evidence="1">
    <location>
        <begin position="1"/>
        <end position="11"/>
    </location>
</feature>